<evidence type="ECO:0000256" key="4">
    <source>
        <dbReference type="ARBA" id="ARBA00022692"/>
    </source>
</evidence>
<evidence type="ECO:0000256" key="7">
    <source>
        <dbReference type="SAM" id="Phobius"/>
    </source>
</evidence>
<dbReference type="PANTHER" id="PTHR32243">
    <property type="entry name" value="MALTOSE TRANSPORT SYSTEM PERMEASE-RELATED"/>
    <property type="match status" value="1"/>
</dbReference>
<protein>
    <recommendedName>
        <fullName evidence="8">ABC transmembrane type-1 domain-containing protein</fullName>
    </recommendedName>
</protein>
<dbReference type="EMBL" id="UINC01126688">
    <property type="protein sequence ID" value="SVD05324.1"/>
    <property type="molecule type" value="Genomic_DNA"/>
</dbReference>
<evidence type="ECO:0000256" key="3">
    <source>
        <dbReference type="ARBA" id="ARBA00022475"/>
    </source>
</evidence>
<feature type="domain" description="ABC transmembrane type-1" evidence="8">
    <location>
        <begin position="67"/>
        <end position="191"/>
    </location>
</feature>
<dbReference type="InterPro" id="IPR035906">
    <property type="entry name" value="MetI-like_sf"/>
</dbReference>
<evidence type="ECO:0000256" key="5">
    <source>
        <dbReference type="ARBA" id="ARBA00022989"/>
    </source>
</evidence>
<reference evidence="9" key="1">
    <citation type="submission" date="2018-05" db="EMBL/GenBank/DDBJ databases">
        <authorList>
            <person name="Lanie J.A."/>
            <person name="Ng W.-L."/>
            <person name="Kazmierczak K.M."/>
            <person name="Andrzejewski T.M."/>
            <person name="Davidsen T.M."/>
            <person name="Wayne K.J."/>
            <person name="Tettelin H."/>
            <person name="Glass J.I."/>
            <person name="Rusch D."/>
            <person name="Podicherti R."/>
            <person name="Tsui H.-C.T."/>
            <person name="Winkler M.E."/>
        </authorList>
    </citation>
    <scope>NUCLEOTIDE SEQUENCE</scope>
</reference>
<dbReference type="InterPro" id="IPR000515">
    <property type="entry name" value="MetI-like"/>
</dbReference>
<proteinExistence type="predicted"/>
<keyword evidence="6 7" id="KW-0472">Membrane</keyword>
<keyword evidence="3" id="KW-1003">Cell membrane</keyword>
<evidence type="ECO:0000256" key="6">
    <source>
        <dbReference type="ARBA" id="ARBA00023136"/>
    </source>
</evidence>
<evidence type="ECO:0000259" key="8">
    <source>
        <dbReference type="PROSITE" id="PS50928"/>
    </source>
</evidence>
<dbReference type="InterPro" id="IPR050901">
    <property type="entry name" value="BP-dep_ABC_trans_perm"/>
</dbReference>
<dbReference type="PROSITE" id="PS50928">
    <property type="entry name" value="ABC_TM1"/>
    <property type="match status" value="1"/>
</dbReference>
<evidence type="ECO:0000256" key="2">
    <source>
        <dbReference type="ARBA" id="ARBA00022448"/>
    </source>
</evidence>
<feature type="transmembrane region" description="Helical" evidence="7">
    <location>
        <begin position="71"/>
        <end position="92"/>
    </location>
</feature>
<keyword evidence="4 7" id="KW-0812">Transmembrane</keyword>
<feature type="transmembrane region" description="Helical" evidence="7">
    <location>
        <begin position="139"/>
        <end position="158"/>
    </location>
</feature>
<dbReference type="GO" id="GO:0005886">
    <property type="term" value="C:plasma membrane"/>
    <property type="evidence" value="ECO:0007669"/>
    <property type="project" value="UniProtKB-SubCell"/>
</dbReference>
<dbReference type="PANTHER" id="PTHR32243:SF24">
    <property type="entry name" value="DIACETYLCHITOBIOSE UPTAKE SYSTEM PERMEASE PROTEIN NGCG"/>
    <property type="match status" value="1"/>
</dbReference>
<accession>A0A382S5Z3</accession>
<dbReference type="Pfam" id="PF00528">
    <property type="entry name" value="BPD_transp_1"/>
    <property type="match status" value="1"/>
</dbReference>
<organism evidence="9">
    <name type="scientific">marine metagenome</name>
    <dbReference type="NCBI Taxonomy" id="408172"/>
    <lineage>
        <taxon>unclassified sequences</taxon>
        <taxon>metagenomes</taxon>
        <taxon>ecological metagenomes</taxon>
    </lineage>
</organism>
<sequence>MGKINFPKVLIFLLSLLWLAPIVTTLLVAFKTRKEYLNQQFYELPSTIAIFENLINSLESYKIHLHIGNSLFYAITAGSMSIIFGAMAGYNLSRIKPKYSLHIFFIIYLGTVFPFQMYLIPLFKYYDLLNLYDTKLGLVLIYTALCIPFSLFVFRGYYNTIPKEIEEAAKLDGCGIYKIFYYIFVPISWAP</sequence>
<evidence type="ECO:0000313" key="9">
    <source>
        <dbReference type="EMBL" id="SVD05324.1"/>
    </source>
</evidence>
<dbReference type="CDD" id="cd06261">
    <property type="entry name" value="TM_PBP2"/>
    <property type="match status" value="1"/>
</dbReference>
<keyword evidence="2" id="KW-0813">Transport</keyword>
<feature type="non-terminal residue" evidence="9">
    <location>
        <position position="191"/>
    </location>
</feature>
<comment type="subcellular location">
    <subcellularLocation>
        <location evidence="1">Cell membrane</location>
        <topology evidence="1">Multi-pass membrane protein</topology>
    </subcellularLocation>
</comment>
<dbReference type="Gene3D" id="1.10.3720.10">
    <property type="entry name" value="MetI-like"/>
    <property type="match status" value="1"/>
</dbReference>
<dbReference type="AlphaFoldDB" id="A0A382S5Z3"/>
<dbReference type="SUPFAM" id="SSF161098">
    <property type="entry name" value="MetI-like"/>
    <property type="match status" value="1"/>
</dbReference>
<keyword evidence="5 7" id="KW-1133">Transmembrane helix</keyword>
<name>A0A382S5Z3_9ZZZZ</name>
<feature type="transmembrane region" description="Helical" evidence="7">
    <location>
        <begin position="99"/>
        <end position="119"/>
    </location>
</feature>
<gene>
    <name evidence="9" type="ORF">METZ01_LOCUS358178</name>
</gene>
<evidence type="ECO:0000256" key="1">
    <source>
        <dbReference type="ARBA" id="ARBA00004651"/>
    </source>
</evidence>
<dbReference type="GO" id="GO:0055085">
    <property type="term" value="P:transmembrane transport"/>
    <property type="evidence" value="ECO:0007669"/>
    <property type="project" value="InterPro"/>
</dbReference>